<comment type="subunit">
    <text evidence="10">Homodimer.</text>
</comment>
<evidence type="ECO:0000256" key="5">
    <source>
        <dbReference type="ARBA" id="ARBA00022840"/>
    </source>
</evidence>
<feature type="binding site" evidence="11">
    <location>
        <position position="177"/>
    </location>
    <ligand>
        <name>ATP</name>
        <dbReference type="ChEBI" id="CHEBI:30616"/>
    </ligand>
</feature>
<dbReference type="HAMAP" id="MF_00505">
    <property type="entry name" value="HSP90"/>
    <property type="match status" value="1"/>
</dbReference>
<keyword evidence="6 10" id="KW-0346">Stress response</keyword>
<dbReference type="SUPFAM" id="SSF54211">
    <property type="entry name" value="Ribosomal protein S5 domain 2-like"/>
    <property type="match status" value="1"/>
</dbReference>
<protein>
    <recommendedName>
        <fullName evidence="9 10">Chaperone protein HtpG</fullName>
    </recommendedName>
    <alternativeName>
        <fullName evidence="10">Heat shock protein HtpG</fullName>
    </alternativeName>
    <alternativeName>
        <fullName evidence="10">High temperature protein G</fullName>
    </alternativeName>
</protein>
<accession>A0A5D4XRD8</accession>
<evidence type="ECO:0000256" key="6">
    <source>
        <dbReference type="ARBA" id="ARBA00023016"/>
    </source>
</evidence>
<feature type="binding site" evidence="11">
    <location>
        <begin position="103"/>
        <end position="104"/>
    </location>
    <ligand>
        <name>ATP</name>
        <dbReference type="ChEBI" id="CHEBI:30616"/>
    </ligand>
</feature>
<evidence type="ECO:0000313" key="13">
    <source>
        <dbReference type="EMBL" id="TYT26624.1"/>
    </source>
</evidence>
<dbReference type="GO" id="GO:0051082">
    <property type="term" value="F:unfolded protein binding"/>
    <property type="evidence" value="ECO:0007669"/>
    <property type="project" value="UniProtKB-UniRule"/>
</dbReference>
<proteinExistence type="inferred from homology"/>
<comment type="subcellular location">
    <subcellularLocation>
        <location evidence="1 10">Cytoplasm</location>
    </subcellularLocation>
</comment>
<feature type="region of interest" description="C" evidence="10">
    <location>
        <begin position="565"/>
        <end position="636"/>
    </location>
</feature>
<evidence type="ECO:0000256" key="2">
    <source>
        <dbReference type="ARBA" id="ARBA00008239"/>
    </source>
</evidence>
<dbReference type="PIRSF" id="PIRSF002583">
    <property type="entry name" value="Hsp90"/>
    <property type="match status" value="1"/>
</dbReference>
<keyword evidence="14" id="KW-1185">Reference proteome</keyword>
<dbReference type="EMBL" id="VTFT01000001">
    <property type="protein sequence ID" value="TYT26624.1"/>
    <property type="molecule type" value="Genomic_DNA"/>
</dbReference>
<feature type="binding site" evidence="11">
    <location>
        <position position="41"/>
    </location>
    <ligand>
        <name>ATP</name>
        <dbReference type="ChEBI" id="CHEBI:30616"/>
    </ligand>
</feature>
<comment type="function">
    <text evidence="8 10">Molecular chaperone. Has ATPase activity.</text>
</comment>
<evidence type="ECO:0000259" key="12">
    <source>
        <dbReference type="SMART" id="SM00387"/>
    </source>
</evidence>
<dbReference type="FunFam" id="3.30.230.80:FF:000002">
    <property type="entry name" value="Molecular chaperone HtpG"/>
    <property type="match status" value="1"/>
</dbReference>
<dbReference type="GO" id="GO:0005524">
    <property type="term" value="F:ATP binding"/>
    <property type="evidence" value="ECO:0007669"/>
    <property type="project" value="UniProtKB-UniRule"/>
</dbReference>
<dbReference type="Gene3D" id="1.20.120.790">
    <property type="entry name" value="Heat shock protein 90, C-terminal domain"/>
    <property type="match status" value="1"/>
</dbReference>
<dbReference type="SMART" id="SM00387">
    <property type="entry name" value="HATPase_c"/>
    <property type="match status" value="1"/>
</dbReference>
<evidence type="ECO:0000256" key="11">
    <source>
        <dbReference type="PIRSR" id="PIRSR002583-1"/>
    </source>
</evidence>
<feature type="binding site" evidence="11">
    <location>
        <position position="96"/>
    </location>
    <ligand>
        <name>ATP</name>
        <dbReference type="ChEBI" id="CHEBI:30616"/>
    </ligand>
</feature>
<dbReference type="InterPro" id="IPR036890">
    <property type="entry name" value="HATPase_C_sf"/>
</dbReference>
<dbReference type="Gene3D" id="3.30.230.80">
    <property type="match status" value="1"/>
</dbReference>
<dbReference type="InterPro" id="IPR003594">
    <property type="entry name" value="HATPase_dom"/>
</dbReference>
<dbReference type="InterPro" id="IPR019805">
    <property type="entry name" value="Heat_shock_protein_90_CS"/>
</dbReference>
<dbReference type="RefSeq" id="WP_149103179.1">
    <property type="nucleotide sequence ID" value="NZ_VTFT01000001.1"/>
</dbReference>
<gene>
    <name evidence="10 13" type="primary">htpG</name>
    <name evidence="13" type="ORF">FZO89_10350</name>
</gene>
<dbReference type="Gene3D" id="3.30.565.10">
    <property type="entry name" value="Histidine kinase-like ATPase, C-terminal domain"/>
    <property type="match status" value="1"/>
</dbReference>
<dbReference type="FunFam" id="3.30.565.10:FF:000009">
    <property type="entry name" value="Molecular chaperone HtpG"/>
    <property type="match status" value="1"/>
</dbReference>
<dbReference type="InterPro" id="IPR037196">
    <property type="entry name" value="HSP90_C"/>
</dbReference>
<dbReference type="GO" id="GO:0016887">
    <property type="term" value="F:ATP hydrolysis activity"/>
    <property type="evidence" value="ECO:0007669"/>
    <property type="project" value="InterPro"/>
</dbReference>
<dbReference type="PRINTS" id="PR00775">
    <property type="entry name" value="HEATSHOCK90"/>
</dbReference>
<dbReference type="GO" id="GO:0005737">
    <property type="term" value="C:cytoplasm"/>
    <property type="evidence" value="ECO:0007669"/>
    <property type="project" value="UniProtKB-SubCell"/>
</dbReference>
<evidence type="ECO:0000256" key="4">
    <source>
        <dbReference type="ARBA" id="ARBA00022741"/>
    </source>
</evidence>
<dbReference type="Proteomes" id="UP000324973">
    <property type="component" value="Unassembled WGS sequence"/>
</dbReference>
<dbReference type="InterPro" id="IPR020575">
    <property type="entry name" value="Hsp90_N"/>
</dbReference>
<dbReference type="GO" id="GO:0140662">
    <property type="term" value="F:ATP-dependent protein folding chaperone"/>
    <property type="evidence" value="ECO:0007669"/>
    <property type="project" value="InterPro"/>
</dbReference>
<organism evidence="13 14">
    <name type="scientific">Luteimonas viscosa</name>
    <dbReference type="NCBI Taxonomy" id="1132694"/>
    <lineage>
        <taxon>Bacteria</taxon>
        <taxon>Pseudomonadati</taxon>
        <taxon>Pseudomonadota</taxon>
        <taxon>Gammaproteobacteria</taxon>
        <taxon>Lysobacterales</taxon>
        <taxon>Lysobacteraceae</taxon>
        <taxon>Luteimonas</taxon>
    </lineage>
</organism>
<dbReference type="SUPFAM" id="SSF55874">
    <property type="entry name" value="ATPase domain of HSP90 chaperone/DNA topoisomerase II/histidine kinase"/>
    <property type="match status" value="1"/>
</dbReference>
<dbReference type="SUPFAM" id="SSF110942">
    <property type="entry name" value="HSP90 C-terminal domain"/>
    <property type="match status" value="1"/>
</dbReference>
<feature type="binding site" evidence="11">
    <location>
        <position position="351"/>
    </location>
    <ligand>
        <name>ATP</name>
        <dbReference type="ChEBI" id="CHEBI:30616"/>
    </ligand>
</feature>
<evidence type="ECO:0000256" key="10">
    <source>
        <dbReference type="HAMAP-Rule" id="MF_00505"/>
    </source>
</evidence>
<comment type="caution">
    <text evidence="13">The sequence shown here is derived from an EMBL/GenBank/DDBJ whole genome shotgun (WGS) entry which is preliminary data.</text>
</comment>
<keyword evidence="4 10" id="KW-0547">Nucleotide-binding</keyword>
<comment type="caution">
    <text evidence="10">Lacks conserved residue(s) required for the propagation of feature annotation.</text>
</comment>
<dbReference type="NCBIfam" id="NF003555">
    <property type="entry name" value="PRK05218.1"/>
    <property type="match status" value="1"/>
</dbReference>
<keyword evidence="5 10" id="KW-0067">ATP-binding</keyword>
<feature type="binding site" evidence="11">
    <location>
        <begin position="125"/>
        <end position="130"/>
    </location>
    <ligand>
        <name>ATP</name>
        <dbReference type="ChEBI" id="CHEBI:30616"/>
    </ligand>
</feature>
<feature type="binding site" evidence="11">
    <location>
        <position position="88"/>
    </location>
    <ligand>
        <name>ATP</name>
        <dbReference type="ChEBI" id="CHEBI:30616"/>
    </ligand>
</feature>
<sequence length="636" mass="70633">MTDATTTETRKFEAEVAQVLHLVTHSLYSHKEIFLRELVSNASDACDKLRFEAIAKPELLSGAGELHIDVSWDRDARTITIADTGIGMNRDEVVANIGSIASSGTRRFLEALGSEQKADARLIGQFGVGFYSAFVVADRVTVFTRRADDAPEAGVKWESDGRGEYTLEPATLDQRGTTVVLHLKPDEDEFLDGWKLRALVRKYSDHVAFPIRMPKEAAPAQADDDADEAKADAAPEWETANDASALWTRPKSEITDEEYQNFYRSLGHDFNDAAAWSHNRVEGSQSFTTLLYLPSQPPFDLMMGGRDERKGLKLYIKRVFIMDAAEELLPSYLRFVRGVVDADDLPLNVSREILQHNRQLERIRGACVKRVLDLIEKLSRDEPEKFAAFLKAFGNTLKEGIVEDHANRERIARLLRFASTKGEGAAQTVSLDDYIGRMAPGQDAIWYITADGHRAAAGSPQLEAFRARDIEVLLMSDRIDEWMLGHLREYAGKPLRHVAKGELPLDEAGKAKQEEAAKAAAPLLDRLKGLLGERVEDVRVSARLTDSPSCLALSDHEMAPHLARLLREAGQELPENRPTLEINPQHALLKKIESETDDARAGDLATLLLEQAELAAGAPLPDPSAFVQRMNRLLVG</sequence>
<dbReference type="CDD" id="cd16927">
    <property type="entry name" value="HATPase_Hsp90-like"/>
    <property type="match status" value="1"/>
</dbReference>
<feature type="binding site" evidence="11">
    <location>
        <position position="83"/>
    </location>
    <ligand>
        <name>ATP</name>
        <dbReference type="ChEBI" id="CHEBI:30616"/>
    </ligand>
</feature>
<dbReference type="PANTHER" id="PTHR11528">
    <property type="entry name" value="HEAT SHOCK PROTEIN 90 FAMILY MEMBER"/>
    <property type="match status" value="1"/>
</dbReference>
<dbReference type="OrthoDB" id="9802640at2"/>
<evidence type="ECO:0000256" key="8">
    <source>
        <dbReference type="ARBA" id="ARBA00058590"/>
    </source>
</evidence>
<keyword evidence="7 10" id="KW-0143">Chaperone</keyword>
<dbReference type="AlphaFoldDB" id="A0A5D4XRD8"/>
<evidence type="ECO:0000256" key="3">
    <source>
        <dbReference type="ARBA" id="ARBA00022490"/>
    </source>
</evidence>
<feature type="region of interest" description="A; substrate-binding" evidence="10">
    <location>
        <begin position="1"/>
        <end position="351"/>
    </location>
</feature>
<feature type="binding site" evidence="11">
    <location>
        <position position="37"/>
    </location>
    <ligand>
        <name>ATP</name>
        <dbReference type="ChEBI" id="CHEBI:30616"/>
    </ligand>
</feature>
<name>A0A5D4XRD8_9GAMM</name>
<evidence type="ECO:0000256" key="9">
    <source>
        <dbReference type="ARBA" id="ARBA00070675"/>
    </source>
</evidence>
<dbReference type="Pfam" id="PF00183">
    <property type="entry name" value="HSP90"/>
    <property type="match status" value="1"/>
</dbReference>
<dbReference type="Pfam" id="PF13589">
    <property type="entry name" value="HATPase_c_3"/>
    <property type="match status" value="1"/>
</dbReference>
<evidence type="ECO:0000256" key="7">
    <source>
        <dbReference type="ARBA" id="ARBA00023186"/>
    </source>
</evidence>
<evidence type="ECO:0000313" key="14">
    <source>
        <dbReference type="Proteomes" id="UP000324973"/>
    </source>
</evidence>
<evidence type="ECO:0000256" key="1">
    <source>
        <dbReference type="ARBA" id="ARBA00004496"/>
    </source>
</evidence>
<keyword evidence="3 10" id="KW-0963">Cytoplasm</keyword>
<dbReference type="PROSITE" id="PS00298">
    <property type="entry name" value="HSP90"/>
    <property type="match status" value="1"/>
</dbReference>
<dbReference type="Gene3D" id="3.40.50.11260">
    <property type="match status" value="1"/>
</dbReference>
<dbReference type="InterPro" id="IPR001404">
    <property type="entry name" value="Hsp90_fam"/>
</dbReference>
<feature type="domain" description="Histidine kinase/HSP90-like ATPase" evidence="12">
    <location>
        <begin position="30"/>
        <end position="187"/>
    </location>
</feature>
<comment type="similarity">
    <text evidence="2 10">Belongs to the heat shock protein 90 family.</text>
</comment>
<reference evidence="13 14" key="1">
    <citation type="submission" date="2019-08" db="EMBL/GenBank/DDBJ databases">
        <title>Luteimonas viscosus sp. nov., isolated from soil of a sunflower field.</title>
        <authorList>
            <person name="Jianli Z."/>
            <person name="Ying Z."/>
        </authorList>
    </citation>
    <scope>NUCLEOTIDE SEQUENCE [LARGE SCALE GENOMIC DNA]</scope>
    <source>
        <strain evidence="13 14">XBU10</strain>
    </source>
</reference>
<dbReference type="InterPro" id="IPR020568">
    <property type="entry name" value="Ribosomal_Su5_D2-typ_SF"/>
</dbReference>